<dbReference type="PANTHER" id="PTHR23084">
    <property type="entry name" value="PHOSPHATIDYLINOSITOL-4-PHOSPHATE 5-KINASE RELATED"/>
    <property type="match status" value="1"/>
</dbReference>
<dbReference type="Pfam" id="PF04564">
    <property type="entry name" value="U-box"/>
    <property type="match status" value="1"/>
</dbReference>
<protein>
    <submittedName>
        <fullName evidence="5">Phosphatidylinositol-4-phosphate 5-kinase related</fullName>
    </submittedName>
</protein>
<keyword evidence="6" id="KW-1185">Reference proteome</keyword>
<feature type="domain" description="SAM" evidence="3">
    <location>
        <begin position="425"/>
        <end position="488"/>
    </location>
</feature>
<reference evidence="5" key="1">
    <citation type="submission" date="2022-10" db="EMBL/GenBank/DDBJ databases">
        <title>Novel sulphate-reducing endosymbionts in the free-living metamonad Anaeramoeba.</title>
        <authorList>
            <person name="Jerlstrom-Hultqvist J."/>
            <person name="Cepicka I."/>
            <person name="Gallot-Lavallee L."/>
            <person name="Salas-Leiva D."/>
            <person name="Curtis B.A."/>
            <person name="Zahonova K."/>
            <person name="Pipaliya S."/>
            <person name="Dacks J."/>
            <person name="Roger A.J."/>
        </authorList>
    </citation>
    <scope>NUCLEOTIDE SEQUENCE</scope>
    <source>
        <strain evidence="5">BMAN</strain>
    </source>
</reference>
<dbReference type="GO" id="GO:0004842">
    <property type="term" value="F:ubiquitin-protein transferase activity"/>
    <property type="evidence" value="ECO:0007669"/>
    <property type="project" value="InterPro"/>
</dbReference>
<dbReference type="GO" id="GO:0016567">
    <property type="term" value="P:protein ubiquitination"/>
    <property type="evidence" value="ECO:0007669"/>
    <property type="project" value="InterPro"/>
</dbReference>
<dbReference type="InterPro" id="IPR013083">
    <property type="entry name" value="Znf_RING/FYVE/PHD"/>
</dbReference>
<dbReference type="InterPro" id="IPR001660">
    <property type="entry name" value="SAM"/>
</dbReference>
<dbReference type="InterPro" id="IPR003613">
    <property type="entry name" value="Ubox_domain"/>
</dbReference>
<dbReference type="InterPro" id="IPR013761">
    <property type="entry name" value="SAM/pointed_sf"/>
</dbReference>
<dbReference type="SMART" id="SM00504">
    <property type="entry name" value="Ubox"/>
    <property type="match status" value="1"/>
</dbReference>
<dbReference type="Gene3D" id="3.30.40.10">
    <property type="entry name" value="Zinc/RING finger domain, C3HC4 (zinc finger)"/>
    <property type="match status" value="1"/>
</dbReference>
<sequence length="610" mass="72140">MTLKKEVKVYHDRSIYEGETLNGMRHGYGVYRYHSGERYEGHWFLDKKHGRGKYFYTSGGIYDGEWDFGRKTGKGSFKFPSGDLYDGTWKSDKRDDFGIYNYSIGDRYEGYWYEDQKHGKGYYMFSSKSEYIGEWVFGTKEGFGRFNFNTGDIYEGRWKNEKRDGFGVYHYGRDLDRYEGMWRDDAKHGKGFYLYKNGDWYYGYWNKGKKQGMGIFHYADNGSEYIGFWDDNYRHGFGINYFGNGDVYRGYWRKDRKDGEGDYFYSNGDRYQGGWREDQKSGFGYYFYLNGDIFESFWYSGLKHDPEAKFYPGNDTSKVIIESYSDGVQKEIKETRSATKRPSFIPRFEMEESDLKKFLDHRESRNERPEAVIPSNFANKCEMVIRSCLFSKQDYKSLITENTRAISQMEHNAAKHFSDLNFWEWSKEQVSDWLDLLEIVSIKPLFLQHCIDGYCLQFLTESDLKEMEIYDLDLIQKILKETQNLKENESLPKNFQNSHLGQKDNSNLTSDINSNHVENDLRSIPDSFKKRLEEKNINIPQEYICPLSKELMQDPVILSDGYTYERKAIEEWITKSNYSPVDGSLLSDIKLKPNTALKELIEIFKDNVML</sequence>
<evidence type="ECO:0000313" key="5">
    <source>
        <dbReference type="EMBL" id="KAJ5079250.1"/>
    </source>
</evidence>
<feature type="region of interest" description="Disordered" evidence="2">
    <location>
        <begin position="490"/>
        <end position="518"/>
    </location>
</feature>
<dbReference type="OrthoDB" id="270720at2759"/>
<evidence type="ECO:0000256" key="1">
    <source>
        <dbReference type="ARBA" id="ARBA00022737"/>
    </source>
</evidence>
<evidence type="ECO:0000256" key="2">
    <source>
        <dbReference type="SAM" id="MobiDB-lite"/>
    </source>
</evidence>
<dbReference type="Pfam" id="PF07647">
    <property type="entry name" value="SAM_2"/>
    <property type="match status" value="1"/>
</dbReference>
<dbReference type="PANTHER" id="PTHR23084:SF263">
    <property type="entry name" value="MORN REPEAT-CONTAINING PROTEIN 1"/>
    <property type="match status" value="1"/>
</dbReference>
<dbReference type="SMART" id="SM00454">
    <property type="entry name" value="SAM"/>
    <property type="match status" value="1"/>
</dbReference>
<dbReference type="CDD" id="cd16655">
    <property type="entry name" value="RING-Ubox_WDSUB1-like"/>
    <property type="match status" value="1"/>
</dbReference>
<feature type="domain" description="U-box" evidence="4">
    <location>
        <begin position="538"/>
        <end position="610"/>
    </location>
</feature>
<proteinExistence type="predicted"/>
<dbReference type="AlphaFoldDB" id="A0A9Q0LXS2"/>
<dbReference type="SUPFAM" id="SSF57850">
    <property type="entry name" value="RING/U-box"/>
    <property type="match status" value="1"/>
</dbReference>
<evidence type="ECO:0000313" key="6">
    <source>
        <dbReference type="Proteomes" id="UP001149090"/>
    </source>
</evidence>
<dbReference type="EMBL" id="JAPDFW010000033">
    <property type="protein sequence ID" value="KAJ5079250.1"/>
    <property type="molecule type" value="Genomic_DNA"/>
</dbReference>
<dbReference type="SMART" id="SM00698">
    <property type="entry name" value="MORN"/>
    <property type="match status" value="12"/>
</dbReference>
<dbReference type="Pfam" id="PF02493">
    <property type="entry name" value="MORN"/>
    <property type="match status" value="12"/>
</dbReference>
<dbReference type="InterPro" id="IPR003409">
    <property type="entry name" value="MORN"/>
</dbReference>
<dbReference type="SUPFAM" id="SSF47769">
    <property type="entry name" value="SAM/Pointed domain"/>
    <property type="match status" value="1"/>
</dbReference>
<dbReference type="SUPFAM" id="SSF82185">
    <property type="entry name" value="Histone H3 K4-specific methyltransferase SET7/9 N-terminal domain"/>
    <property type="match status" value="3"/>
</dbReference>
<dbReference type="PROSITE" id="PS51698">
    <property type="entry name" value="U_BOX"/>
    <property type="match status" value="1"/>
</dbReference>
<organism evidence="5 6">
    <name type="scientific">Anaeramoeba ignava</name>
    <name type="common">Anaerobic marine amoeba</name>
    <dbReference type="NCBI Taxonomy" id="1746090"/>
    <lineage>
        <taxon>Eukaryota</taxon>
        <taxon>Metamonada</taxon>
        <taxon>Anaeramoebidae</taxon>
        <taxon>Anaeramoeba</taxon>
    </lineage>
</organism>
<dbReference type="Proteomes" id="UP001149090">
    <property type="component" value="Unassembled WGS sequence"/>
</dbReference>
<name>A0A9Q0LXS2_ANAIG</name>
<dbReference type="PROSITE" id="PS50105">
    <property type="entry name" value="SAM_DOMAIN"/>
    <property type="match status" value="1"/>
</dbReference>
<gene>
    <name evidence="5" type="ORF">M0811_04271</name>
</gene>
<keyword evidence="1" id="KW-0677">Repeat</keyword>
<comment type="caution">
    <text evidence="5">The sequence shown here is derived from an EMBL/GenBank/DDBJ whole genome shotgun (WGS) entry which is preliminary data.</text>
</comment>
<evidence type="ECO:0000259" key="4">
    <source>
        <dbReference type="PROSITE" id="PS51698"/>
    </source>
</evidence>
<feature type="compositionally biased region" description="Polar residues" evidence="2">
    <location>
        <begin position="491"/>
        <end position="516"/>
    </location>
</feature>
<evidence type="ECO:0000259" key="3">
    <source>
        <dbReference type="PROSITE" id="PS50105"/>
    </source>
</evidence>
<dbReference type="Gene3D" id="1.10.150.50">
    <property type="entry name" value="Transcription Factor, Ets-1"/>
    <property type="match status" value="1"/>
</dbReference>
<dbReference type="Gene3D" id="2.20.110.10">
    <property type="entry name" value="Histone H3 K4-specific methyltransferase SET7/9 N-terminal domain"/>
    <property type="match status" value="6"/>
</dbReference>
<accession>A0A9Q0LXS2</accession>